<dbReference type="GO" id="GO:0003677">
    <property type="term" value="F:DNA binding"/>
    <property type="evidence" value="ECO:0007669"/>
    <property type="project" value="UniProtKB-KW"/>
</dbReference>
<dbReference type="PROSITE" id="PS50949">
    <property type="entry name" value="HTH_GNTR"/>
    <property type="match status" value="1"/>
</dbReference>
<dbReference type="GO" id="GO:0003700">
    <property type="term" value="F:DNA-binding transcription factor activity"/>
    <property type="evidence" value="ECO:0007669"/>
    <property type="project" value="InterPro"/>
</dbReference>
<dbReference type="Gene3D" id="1.20.120.530">
    <property type="entry name" value="GntR ligand-binding domain-like"/>
    <property type="match status" value="1"/>
</dbReference>
<gene>
    <name evidence="5" type="ORF">AU467_15610</name>
</gene>
<dbReference type="PRINTS" id="PR00035">
    <property type="entry name" value="HTHGNTR"/>
</dbReference>
<comment type="caution">
    <text evidence="5">The sequence shown here is derived from an EMBL/GenBank/DDBJ whole genome shotgun (WGS) entry which is preliminary data.</text>
</comment>
<evidence type="ECO:0000259" key="4">
    <source>
        <dbReference type="PROSITE" id="PS50949"/>
    </source>
</evidence>
<dbReference type="PANTHER" id="PTHR43537">
    <property type="entry name" value="TRANSCRIPTIONAL REGULATOR, GNTR FAMILY"/>
    <property type="match status" value="1"/>
</dbReference>
<proteinExistence type="predicted"/>
<dbReference type="Pfam" id="PF00392">
    <property type="entry name" value="GntR"/>
    <property type="match status" value="1"/>
</dbReference>
<evidence type="ECO:0000313" key="5">
    <source>
        <dbReference type="EMBL" id="KUM27807.1"/>
    </source>
</evidence>
<organism evidence="5 6">
    <name type="scientific">Rhizobium loti</name>
    <name type="common">Mesorhizobium loti</name>
    <dbReference type="NCBI Taxonomy" id="381"/>
    <lineage>
        <taxon>Bacteria</taxon>
        <taxon>Pseudomonadati</taxon>
        <taxon>Pseudomonadota</taxon>
        <taxon>Alphaproteobacteria</taxon>
        <taxon>Hyphomicrobiales</taxon>
        <taxon>Phyllobacteriaceae</taxon>
        <taxon>Mesorhizobium</taxon>
    </lineage>
</organism>
<dbReference type="SMART" id="SM00345">
    <property type="entry name" value="HTH_GNTR"/>
    <property type="match status" value="1"/>
</dbReference>
<evidence type="ECO:0000256" key="3">
    <source>
        <dbReference type="ARBA" id="ARBA00023163"/>
    </source>
</evidence>
<dbReference type="EMBL" id="LPWA01000068">
    <property type="protein sequence ID" value="KUM27807.1"/>
    <property type="molecule type" value="Genomic_DNA"/>
</dbReference>
<dbReference type="CDD" id="cd07377">
    <property type="entry name" value="WHTH_GntR"/>
    <property type="match status" value="1"/>
</dbReference>
<dbReference type="InterPro" id="IPR000524">
    <property type="entry name" value="Tscrpt_reg_HTH_GntR"/>
</dbReference>
<dbReference type="SUPFAM" id="SSF46785">
    <property type="entry name" value="Winged helix' DNA-binding domain"/>
    <property type="match status" value="1"/>
</dbReference>
<feature type="domain" description="HTH gntR-type" evidence="4">
    <location>
        <begin position="4"/>
        <end position="71"/>
    </location>
</feature>
<dbReference type="InterPro" id="IPR008920">
    <property type="entry name" value="TF_FadR/GntR_C"/>
</dbReference>
<dbReference type="Pfam" id="PF07729">
    <property type="entry name" value="FCD"/>
    <property type="match status" value="1"/>
</dbReference>
<dbReference type="Gene3D" id="1.10.10.10">
    <property type="entry name" value="Winged helix-like DNA-binding domain superfamily/Winged helix DNA-binding domain"/>
    <property type="match status" value="1"/>
</dbReference>
<evidence type="ECO:0000256" key="2">
    <source>
        <dbReference type="ARBA" id="ARBA00023125"/>
    </source>
</evidence>
<dbReference type="SUPFAM" id="SSF48008">
    <property type="entry name" value="GntR ligand-binding domain-like"/>
    <property type="match status" value="1"/>
</dbReference>
<dbReference type="InterPro" id="IPR036388">
    <property type="entry name" value="WH-like_DNA-bd_sf"/>
</dbReference>
<dbReference type="AlphaFoldDB" id="A0A101KVL8"/>
<keyword evidence="3" id="KW-0804">Transcription</keyword>
<evidence type="ECO:0000313" key="6">
    <source>
        <dbReference type="Proteomes" id="UP000053176"/>
    </source>
</evidence>
<dbReference type="SMART" id="SM00895">
    <property type="entry name" value="FCD"/>
    <property type="match status" value="1"/>
</dbReference>
<sequence length="226" mass="25427">MKQSSRSETVYLSLRRAIIEQALRPGMKLPEDAIGEQFGVSRTSVRNALVRLSAEGLVEVRNNRGACVAEPSLEEALDIFSLRRCLEREVVNRLSRHITPAQLAALETHVRLEKEAMDSKGPLSIRLAGEFHILLAQLTGSKPLTRYVSEIVSRCSLILALYSRPHSDRCGVDEHNEIIQALRQRDPDRAMSVMEHHLEEVEARAQIRDQAEPDVRAILSEYARTG</sequence>
<accession>A0A101KVL8</accession>
<dbReference type="InterPro" id="IPR011711">
    <property type="entry name" value="GntR_C"/>
</dbReference>
<reference evidence="5 6" key="1">
    <citation type="submission" date="2015-12" db="EMBL/GenBank/DDBJ databases">
        <title>Draft genome sequence of Mesorhizobium sp. UFLA 01-765, a multitolerant efficient symbiont and plant-growth promoting strain isolated from Zn-mining soil using Leucaena leucocephala as a trap plant.</title>
        <authorList>
            <person name="Rangel W.M."/>
            <person name="Thijs S."/>
            <person name="Longatti S.M."/>
            <person name="Moreira F.M."/>
            <person name="Weyens N."/>
            <person name="Vangronsveld J."/>
            <person name="Van Hamme J.D."/>
            <person name="Bottos E.M."/>
            <person name="Rineau F."/>
        </authorList>
    </citation>
    <scope>NUCLEOTIDE SEQUENCE [LARGE SCALE GENOMIC DNA]</scope>
    <source>
        <strain evidence="5 6">UFLA 01-765</strain>
    </source>
</reference>
<dbReference type="PANTHER" id="PTHR43537:SF53">
    <property type="entry name" value="HTH-TYPE TRANSCRIPTIONAL REPRESSOR NANR"/>
    <property type="match status" value="1"/>
</dbReference>
<dbReference type="OrthoDB" id="7618373at2"/>
<dbReference type="InterPro" id="IPR036390">
    <property type="entry name" value="WH_DNA-bd_sf"/>
</dbReference>
<evidence type="ECO:0000256" key="1">
    <source>
        <dbReference type="ARBA" id="ARBA00023015"/>
    </source>
</evidence>
<protein>
    <submittedName>
        <fullName evidence="5">GntR family transcriptional regulator</fullName>
    </submittedName>
</protein>
<dbReference type="Proteomes" id="UP000053176">
    <property type="component" value="Unassembled WGS sequence"/>
</dbReference>
<name>A0A101KVL8_RHILI</name>
<keyword evidence="2" id="KW-0238">DNA-binding</keyword>
<keyword evidence="1" id="KW-0805">Transcription regulation</keyword>